<sequence length="24" mass="3068">MIDFFFMTSNNQINNLEKHRYLEY</sequence>
<name>A0A7I8LCF9_SPIIN</name>
<organism evidence="1 2">
    <name type="scientific">Spirodela intermedia</name>
    <name type="common">Intermediate duckweed</name>
    <dbReference type="NCBI Taxonomy" id="51605"/>
    <lineage>
        <taxon>Eukaryota</taxon>
        <taxon>Viridiplantae</taxon>
        <taxon>Streptophyta</taxon>
        <taxon>Embryophyta</taxon>
        <taxon>Tracheophyta</taxon>
        <taxon>Spermatophyta</taxon>
        <taxon>Magnoliopsida</taxon>
        <taxon>Liliopsida</taxon>
        <taxon>Araceae</taxon>
        <taxon>Lemnoideae</taxon>
        <taxon>Spirodela</taxon>
    </lineage>
</organism>
<dbReference type="AlphaFoldDB" id="A0A7I8LCF9"/>
<gene>
    <name evidence="1" type="ORF">SI8410_13017656</name>
</gene>
<proteinExistence type="predicted"/>
<dbReference type="EMBL" id="LR746276">
    <property type="protein sequence ID" value="CAA7406978.1"/>
    <property type="molecule type" value="Genomic_DNA"/>
</dbReference>
<dbReference type="Proteomes" id="UP000663760">
    <property type="component" value="Chromosome 13"/>
</dbReference>
<protein>
    <submittedName>
        <fullName evidence="1">Uncharacterized protein</fullName>
    </submittedName>
</protein>
<reference evidence="1" key="1">
    <citation type="submission" date="2020-02" db="EMBL/GenBank/DDBJ databases">
        <authorList>
            <person name="Scholz U."/>
            <person name="Mascher M."/>
            <person name="Fiebig A."/>
        </authorList>
    </citation>
    <scope>NUCLEOTIDE SEQUENCE</scope>
</reference>
<keyword evidence="2" id="KW-1185">Reference proteome</keyword>
<evidence type="ECO:0000313" key="2">
    <source>
        <dbReference type="Proteomes" id="UP000663760"/>
    </source>
</evidence>
<accession>A0A7I8LCF9</accession>
<evidence type="ECO:0000313" key="1">
    <source>
        <dbReference type="EMBL" id="CAA7406978.1"/>
    </source>
</evidence>